<organism evidence="5 6">
    <name type="scientific">Candidatus Nitrosymbiomonas proteolyticus</name>
    <dbReference type="NCBI Taxonomy" id="2608984"/>
    <lineage>
        <taxon>Bacteria</taxon>
        <taxon>Bacillati</taxon>
        <taxon>Armatimonadota</taxon>
        <taxon>Armatimonadota incertae sedis</taxon>
        <taxon>Candidatus Nitrosymbiomonas</taxon>
    </lineage>
</organism>
<evidence type="ECO:0000256" key="3">
    <source>
        <dbReference type="ARBA" id="ARBA00022840"/>
    </source>
</evidence>
<reference evidence="5" key="1">
    <citation type="journal article" name="DNA Res.">
        <title>The physiological potential of anammox bacteria as revealed by their core genome structure.</title>
        <authorList>
            <person name="Okubo T."/>
            <person name="Toyoda A."/>
            <person name="Fukuhara K."/>
            <person name="Uchiyama I."/>
            <person name="Harigaya Y."/>
            <person name="Kuroiwa M."/>
            <person name="Suzuki T."/>
            <person name="Murakami Y."/>
            <person name="Suwa Y."/>
            <person name="Takami H."/>
        </authorList>
    </citation>
    <scope>NUCLEOTIDE SEQUENCE</scope>
    <source>
        <strain evidence="5">317325-2</strain>
    </source>
</reference>
<evidence type="ECO:0000259" key="4">
    <source>
        <dbReference type="PROSITE" id="PS50893"/>
    </source>
</evidence>
<dbReference type="SMART" id="SM00382">
    <property type="entry name" value="AAA"/>
    <property type="match status" value="1"/>
</dbReference>
<evidence type="ECO:0000313" key="5">
    <source>
        <dbReference type="EMBL" id="BBO23055.1"/>
    </source>
</evidence>
<dbReference type="PANTHER" id="PTHR42711:SF4">
    <property type="entry name" value="ABC TRANSPORTER RELATED"/>
    <property type="match status" value="1"/>
</dbReference>
<dbReference type="Pfam" id="PF00005">
    <property type="entry name" value="ABC_tran"/>
    <property type="match status" value="1"/>
</dbReference>
<dbReference type="KEGG" id="npy:NPRO_06500"/>
<dbReference type="PANTHER" id="PTHR42711">
    <property type="entry name" value="ABC TRANSPORTER ATP-BINDING PROTEIN"/>
    <property type="match status" value="1"/>
</dbReference>
<dbReference type="PROSITE" id="PS50893">
    <property type="entry name" value="ABC_TRANSPORTER_2"/>
    <property type="match status" value="1"/>
</dbReference>
<dbReference type="InterPro" id="IPR003593">
    <property type="entry name" value="AAA+_ATPase"/>
</dbReference>
<accession>A0A809RF48</accession>
<dbReference type="Proteomes" id="UP000662873">
    <property type="component" value="Chromosome"/>
</dbReference>
<dbReference type="GO" id="GO:0016887">
    <property type="term" value="F:ATP hydrolysis activity"/>
    <property type="evidence" value="ECO:0007669"/>
    <property type="project" value="InterPro"/>
</dbReference>
<dbReference type="AlphaFoldDB" id="A0A809RF48"/>
<protein>
    <submittedName>
        <fullName evidence="5">ABC-type multidrug transport system, ATPase component</fullName>
    </submittedName>
</protein>
<evidence type="ECO:0000256" key="2">
    <source>
        <dbReference type="ARBA" id="ARBA00022741"/>
    </source>
</evidence>
<keyword evidence="2" id="KW-0547">Nucleotide-binding</keyword>
<evidence type="ECO:0000256" key="1">
    <source>
        <dbReference type="ARBA" id="ARBA00022448"/>
    </source>
</evidence>
<proteinExistence type="predicted"/>
<dbReference type="Gene3D" id="3.40.50.300">
    <property type="entry name" value="P-loop containing nucleotide triphosphate hydrolases"/>
    <property type="match status" value="1"/>
</dbReference>
<keyword evidence="1" id="KW-0813">Transport</keyword>
<dbReference type="GO" id="GO:0005524">
    <property type="term" value="F:ATP binding"/>
    <property type="evidence" value="ECO:0007669"/>
    <property type="project" value="UniProtKB-KW"/>
</dbReference>
<dbReference type="InterPro" id="IPR003439">
    <property type="entry name" value="ABC_transporter-like_ATP-bd"/>
</dbReference>
<keyword evidence="3" id="KW-0067">ATP-binding</keyword>
<gene>
    <name evidence="5" type="ORF">NPRO_06500</name>
</gene>
<evidence type="ECO:0000313" key="6">
    <source>
        <dbReference type="Proteomes" id="UP000662873"/>
    </source>
</evidence>
<sequence length="308" mass="34502">MGAVKGLFSREIVEVHAVQDISLSIEKGELVGFLGPNGAGKTTTLKMLTGILHPTSGEAQVLGYRPFDRNASMLRRISLVMGNKMQLWWDLPAWDSFIVLKELYEVEDEKFRRRVEFLVEQLQLTDKIHTQVRKLSLGERMKCELVAALLHSPEVIFLDEPTLGLDVVSQKRIREFLLTLQKEDDSTLILTSHYMQDVQELCNRVIVIDQGRLIFEGTLKALARQFGDRRMLRLTFDRAVEVADLADLGEVLENSDAGAVLGIPREKTAQVTAAALKALPVIDVGIEEVSVEEIVRTLFSQSSKTNAS</sequence>
<name>A0A809RF48_9BACT</name>
<dbReference type="EMBL" id="AP021858">
    <property type="protein sequence ID" value="BBO23055.1"/>
    <property type="molecule type" value="Genomic_DNA"/>
</dbReference>
<dbReference type="SUPFAM" id="SSF52540">
    <property type="entry name" value="P-loop containing nucleoside triphosphate hydrolases"/>
    <property type="match status" value="1"/>
</dbReference>
<feature type="domain" description="ABC transporter" evidence="4">
    <location>
        <begin position="2"/>
        <end position="235"/>
    </location>
</feature>
<dbReference type="InterPro" id="IPR027417">
    <property type="entry name" value="P-loop_NTPase"/>
</dbReference>
<dbReference type="InterPro" id="IPR050763">
    <property type="entry name" value="ABC_transporter_ATP-binding"/>
</dbReference>